<feature type="binding site" evidence="9">
    <location>
        <position position="888"/>
    </location>
    <ligand>
        <name>substrate</name>
    </ligand>
</feature>
<dbReference type="InterPro" id="IPR036724">
    <property type="entry name" value="Cobalamin-bd_sf"/>
</dbReference>
<keyword evidence="4 9" id="KW-0378">Hydrolase</keyword>
<organism evidence="12 13">
    <name type="scientific">Novilysobacter erysipheiresistens</name>
    <dbReference type="NCBI Taxonomy" id="1749332"/>
    <lineage>
        <taxon>Bacteria</taxon>
        <taxon>Pseudomonadati</taxon>
        <taxon>Pseudomonadota</taxon>
        <taxon>Gammaproteobacteria</taxon>
        <taxon>Lysobacterales</taxon>
        <taxon>Lysobacteraceae</taxon>
        <taxon>Novilysobacter</taxon>
    </lineage>
</organism>
<evidence type="ECO:0000256" key="5">
    <source>
        <dbReference type="ARBA" id="ARBA00023134"/>
    </source>
</evidence>
<feature type="binding site" evidence="9">
    <location>
        <position position="977"/>
    </location>
    <ligand>
        <name>substrate</name>
    </ligand>
</feature>
<proteinExistence type="inferred from homology"/>
<dbReference type="Proteomes" id="UP001355056">
    <property type="component" value="Unassembled WGS sequence"/>
</dbReference>
<keyword evidence="9" id="KW-0460">Magnesium</keyword>
<evidence type="ECO:0000256" key="3">
    <source>
        <dbReference type="ARBA" id="ARBA00022741"/>
    </source>
</evidence>
<name>A0ABU7YW35_9GAMM</name>
<evidence type="ECO:0000256" key="4">
    <source>
        <dbReference type="ARBA" id="ARBA00022801"/>
    </source>
</evidence>
<feature type="binding site" evidence="9">
    <location>
        <position position="245"/>
    </location>
    <ligand>
        <name>Mg(2+)</name>
        <dbReference type="ChEBI" id="CHEBI:18420"/>
        <label>2</label>
    </ligand>
</feature>
<dbReference type="SUPFAM" id="SSF51703">
    <property type="entry name" value="Cobalamin (vitamin B12)-dependent enzymes"/>
    <property type="match status" value="1"/>
</dbReference>
<evidence type="ECO:0000256" key="8">
    <source>
        <dbReference type="ARBA" id="ARBA00023285"/>
    </source>
</evidence>
<dbReference type="Pfam" id="PF02310">
    <property type="entry name" value="B12-binding"/>
    <property type="match status" value="1"/>
</dbReference>
<comment type="subunit">
    <text evidence="9">Homodimer.</text>
</comment>
<evidence type="ECO:0000313" key="13">
    <source>
        <dbReference type="Proteomes" id="UP001355056"/>
    </source>
</evidence>
<dbReference type="RefSeq" id="WP_332614900.1">
    <property type="nucleotide sequence ID" value="NZ_JAXGFP010000002.1"/>
</dbReference>
<reference evidence="12 13" key="1">
    <citation type="journal article" date="2016" name="Int. J. Syst. Evol. Microbiol.">
        <title>Lysobacter erysipheiresistens sp. nov., an antagonist of powdery mildew, isolated from tobacco-cultivated soil.</title>
        <authorList>
            <person name="Xie B."/>
            <person name="Li T."/>
            <person name="Lin X."/>
            <person name="Wang C.J."/>
            <person name="Chen Y.J."/>
            <person name="Liu W.J."/>
            <person name="Zhao Z.W."/>
        </authorList>
    </citation>
    <scope>NUCLEOTIDE SEQUENCE [LARGE SCALE GENOMIC DNA]</scope>
    <source>
        <strain evidence="12 13">RS-LYSO-3</strain>
    </source>
</reference>
<feature type="compositionally biased region" description="Low complexity" evidence="10">
    <location>
        <begin position="523"/>
        <end position="534"/>
    </location>
</feature>
<feature type="binding site" evidence="9">
    <location>
        <position position="306"/>
    </location>
    <ligand>
        <name>Mg(2+)</name>
        <dbReference type="ChEBI" id="CHEBI:18420"/>
        <label>1</label>
        <note>catalytic</note>
    </ligand>
</feature>
<comment type="cofactor">
    <cofactor evidence="1 9">
        <name>adenosylcob(III)alamin</name>
        <dbReference type="ChEBI" id="CHEBI:18408"/>
    </cofactor>
</comment>
<dbReference type="HAMAP" id="MF_02050">
    <property type="entry name" value="IcmF"/>
    <property type="match status" value="1"/>
</dbReference>
<feature type="binding site" evidence="9">
    <location>
        <position position="258"/>
    </location>
    <ligand>
        <name>Mg(2+)</name>
        <dbReference type="ChEBI" id="CHEBI:18420"/>
        <label>2</label>
    </ligand>
</feature>
<keyword evidence="9" id="KW-0511">Multifunctional enzyme</keyword>
<evidence type="ECO:0000256" key="10">
    <source>
        <dbReference type="SAM" id="MobiDB-lite"/>
    </source>
</evidence>
<keyword evidence="5 9" id="KW-0342">GTP-binding</keyword>
<comment type="catalytic activity">
    <reaction evidence="9">
        <text>2-methylpropanoyl-CoA = butanoyl-CoA</text>
        <dbReference type="Rhea" id="RHEA:13141"/>
        <dbReference type="ChEBI" id="CHEBI:57338"/>
        <dbReference type="ChEBI" id="CHEBI:57371"/>
        <dbReference type="EC" id="5.4.99.13"/>
    </reaction>
</comment>
<comment type="similarity">
    <text evidence="9">Belongs to the IcmF family.</text>
</comment>
<dbReference type="PANTHER" id="PTHR43087:SF1">
    <property type="entry name" value="LAO_AO TRANSPORT SYSTEM ATPASE"/>
    <property type="match status" value="1"/>
</dbReference>
<dbReference type="InterPro" id="IPR052040">
    <property type="entry name" value="GTPase/Isobutyryl-CoA_mutase"/>
</dbReference>
<dbReference type="InterPro" id="IPR027417">
    <property type="entry name" value="P-loop_NTPase"/>
</dbReference>
<feature type="binding site" evidence="9">
    <location>
        <position position="1221"/>
    </location>
    <ligand>
        <name>GTP</name>
        <dbReference type="ChEBI" id="CHEBI:37565"/>
    </ligand>
</feature>
<evidence type="ECO:0000256" key="1">
    <source>
        <dbReference type="ARBA" id="ARBA00001922"/>
    </source>
</evidence>
<sequence>MSTPASNLTDTDTGLDTASAHPLRFVTAASLFDGHDAAINIMRRLIQGQGVEVVHLGHNRSVEDVVRAALQEDADGIALSSYQGGHVEYLKYMVDMLKERDAGHIKVFAGGGGTITPEEIRELQAYGVERIYHPNDGMHMGLVAMIEDVVRRASEGRVDGEADDTAPAITDEIAIGKMLSAIEEGHFDEHALSTLRKQWQLAGGKTPVIGITGTGGAGKSSVTDELLNRFLAHFPEMRIAVISVDPTRRRTGGALLGDRIRMNSLRSDRVYMRSMATRRQHAATNAVLKDSIGFLKGLGYDLVIVETAGIGQSDSEIVDLVDFSMYVMTSDFGAPSQLEKIDMLDFAELVVLNKYDKRGAEDALRDIRKQWKRNRVAFQTKDEEVPVYPTIASQFNDPGISWMFANLCRLMREKGLAPDSTIAAEAAPTKAGRCDFQPDIDTSLKEPRATVLIPGNRIRYLAEIAEQGRGINERIESQAEIADRAQSYWQSLHDLEDPKLPKQLDLYQVDDLQSPAKSPDSRAPSAVGAASAANAQNVGDDVQVAAEAAPTGKGHSAFPVDRTLLTLRQRYNDAIQSLDSEALKLLRHWPARLKSITDDVNEYQVRDKTIRVDNYRESLSHQQIPKIAAPTYKSWGELLTFLQKENLPGAYPYTGGVYPYRRTGEDPIRMFAGEGTPERTNRRFHYLSVGQPAARLSTAFDSVTLYGEDPAPRPDIYGKIGNSGVNIPTLDDMKKLYSGFDLCAPTTSVSMTINGPAPMILAMFMNTAIDQQVEKYLREDQARWDAAHDKIEKLFEGKNRPQYGGMLPETNDGLGLGLLGVTGDQVVDAETYARIKAYTLKTVRGTVQADILKEDQAQNTCIFSTEFALRMMGDIQQYFVDNAVRNFYSVSISGYHIAEAGANPISQLAFTLSNGFTIVEYYLARGMKIDDFAPNLSFFFSNGMDPEYTVIGRVARRIWARAMRERYGASSRSQMMKYHIQTSGRSLHAQEIQFNDIRTTLQALYALFDNCNSLHTNAYDEAITTPTEESVRRAVAIQMIINKELGLNFCENPWQGSFIVDKLTDIVEEAVYKEFEAISERGGVLGAMDTMYQRGKIQEESLYYEHKKHDGSLPLVGVNTFLPKEHAGDIVTEIELIRSTEEEKGQQIDNVANYQQLRNGLVGGASAPIANTARDTGLAYLQKTARDRQNVFAALMEAVKTHSLGQISHALYDVGGEYRRNM</sequence>
<feature type="binding site" evidence="9">
    <location>
        <position position="306"/>
    </location>
    <ligand>
        <name>Mg(2+)</name>
        <dbReference type="ChEBI" id="CHEBI:18420"/>
        <label>2</label>
    </ligand>
</feature>
<feature type="binding site" evidence="9">
    <location>
        <position position="244"/>
    </location>
    <ligand>
        <name>Mg(2+)</name>
        <dbReference type="ChEBI" id="CHEBI:18420"/>
        <label>2</label>
    </ligand>
</feature>
<comment type="caution">
    <text evidence="9">Lacks conserved residue(s) required for the propagation of feature annotation.</text>
</comment>
<comment type="domain">
    <text evidence="9">Is composed of four functional domains: the N-terminal 5'-deoxyadenosylcobalamin binding region that is homologous to the small subunit of ICM (IcmB), a middle P-loop GTPase domain (MeaI) that likely acts as a chaperone for ICM, a structured linker region involved in dimer formation, and a C-terminal part that is homologous to the large substrate-binding subunit of ICM (IcmA).</text>
</comment>
<feature type="binding site" evidence="9">
    <location>
        <position position="307"/>
    </location>
    <ligand>
        <name>Mg(2+)</name>
        <dbReference type="ChEBI" id="CHEBI:18420"/>
        <label>2</label>
    </ligand>
</feature>
<evidence type="ECO:0000256" key="9">
    <source>
        <dbReference type="HAMAP-Rule" id="MF_02050"/>
    </source>
</evidence>
<dbReference type="Pfam" id="PF01642">
    <property type="entry name" value="MM_CoA_mutase"/>
    <property type="match status" value="2"/>
</dbReference>
<keyword evidence="3 9" id="KW-0547">Nucleotide-binding</keyword>
<comment type="caution">
    <text evidence="12">The sequence shown here is derived from an EMBL/GenBank/DDBJ whole genome shotgun (WGS) entry which is preliminary data.</text>
</comment>
<evidence type="ECO:0000256" key="7">
    <source>
        <dbReference type="ARBA" id="ARBA00023235"/>
    </source>
</evidence>
<feature type="binding site" evidence="9">
    <location>
        <position position="220"/>
    </location>
    <ligand>
        <name>Mg(2+)</name>
        <dbReference type="ChEBI" id="CHEBI:18420"/>
        <label>1</label>
        <note>catalytic</note>
    </ligand>
</feature>
<dbReference type="PANTHER" id="PTHR43087">
    <property type="entry name" value="LYSINE/ARGININE/ORNITHINE TRANSPORT SYSTEM KINASE"/>
    <property type="match status" value="1"/>
</dbReference>
<feature type="binding site" evidence="9">
    <location>
        <position position="695"/>
    </location>
    <ligand>
        <name>substrate</name>
    </ligand>
</feature>
<evidence type="ECO:0000256" key="2">
    <source>
        <dbReference type="ARBA" id="ARBA00022628"/>
    </source>
</evidence>
<feature type="binding site" evidence="9">
    <location>
        <begin position="353"/>
        <end position="356"/>
    </location>
    <ligand>
        <name>GTP</name>
        <dbReference type="ChEBI" id="CHEBI:37565"/>
    </ligand>
</feature>
<dbReference type="Pfam" id="PF03308">
    <property type="entry name" value="MeaB"/>
    <property type="match status" value="1"/>
</dbReference>
<comment type="function">
    <text evidence="9">Catalyzes the reversible interconversion of isobutyryl-CoA and n-butyryl-CoA, using radical chemistry. Also exhibits GTPase activity, associated with its G-protein domain (MeaI) that functions as a chaperone that assists cofactor delivery and proper holo-enzyme assembly.</text>
</comment>
<feature type="binding site" evidence="9">
    <location>
        <position position="972"/>
    </location>
    <ligand>
        <name>substrate</name>
    </ligand>
</feature>
<dbReference type="Gene3D" id="3.20.20.240">
    <property type="entry name" value="Methylmalonyl-CoA mutase"/>
    <property type="match status" value="1"/>
</dbReference>
<dbReference type="PROSITE" id="PS51332">
    <property type="entry name" value="B12_BINDING"/>
    <property type="match status" value="1"/>
</dbReference>
<keyword evidence="6 9" id="KW-0143">Chaperone</keyword>
<gene>
    <name evidence="9" type="primary">icmF</name>
    <name evidence="12" type="ORF">SNE34_03860</name>
</gene>
<feature type="binding site" evidence="9">
    <location>
        <begin position="216"/>
        <end position="221"/>
    </location>
    <ligand>
        <name>GTP</name>
        <dbReference type="ChEBI" id="CHEBI:37565"/>
    </ligand>
</feature>
<dbReference type="EC" id="5.4.99.13" evidence="9"/>
<dbReference type="InterPro" id="IPR033669">
    <property type="entry name" value="IcmF"/>
</dbReference>
<dbReference type="InterPro" id="IPR006158">
    <property type="entry name" value="Cobalamin-bd"/>
</dbReference>
<feature type="binding site" description="axial binding residue" evidence="9">
    <location>
        <position position="35"/>
    </location>
    <ligand>
        <name>adenosylcob(III)alamin</name>
        <dbReference type="ChEBI" id="CHEBI:18408"/>
    </ligand>
    <ligandPart>
        <name>Co</name>
        <dbReference type="ChEBI" id="CHEBI:27638"/>
    </ligandPart>
</feature>
<feature type="region of interest" description="Disordered" evidence="10">
    <location>
        <begin position="513"/>
        <end position="534"/>
    </location>
</feature>
<dbReference type="EMBL" id="JAXGFP010000002">
    <property type="protein sequence ID" value="MEG3183148.1"/>
    <property type="molecule type" value="Genomic_DNA"/>
</dbReference>
<dbReference type="EC" id="3.6.5.-" evidence="9"/>
<feature type="binding site" evidence="9">
    <location>
        <position position="844"/>
    </location>
    <ligand>
        <name>substrate</name>
    </ligand>
</feature>
<feature type="binding site" evidence="9">
    <location>
        <position position="258"/>
    </location>
    <ligand>
        <name>Mg(2+)</name>
        <dbReference type="ChEBI" id="CHEBI:18420"/>
        <label>1</label>
        <note>catalytic</note>
    </ligand>
</feature>
<dbReference type="Gene3D" id="3.40.50.300">
    <property type="entry name" value="P-loop containing nucleotide triphosphate hydrolases"/>
    <property type="match status" value="1"/>
</dbReference>
<keyword evidence="8 9" id="KW-0170">Cobalt</keyword>
<protein>
    <recommendedName>
        <fullName evidence="9">Fused isobutyryl-CoA mutase</fullName>
    </recommendedName>
    <domain>
        <recommendedName>
            <fullName evidence="9">Isobutyryl-CoA mutase</fullName>
            <shortName evidence="9">ICM</shortName>
            <ecNumber evidence="9">5.4.99.13</ecNumber>
        </recommendedName>
    </domain>
    <domain>
        <recommendedName>
            <fullName evidence="9">P-loop GTPase</fullName>
            <ecNumber evidence="9">3.6.5.-</ecNumber>
        </recommendedName>
        <alternativeName>
            <fullName evidence="9">G-protein chaperone</fullName>
        </alternativeName>
    </domain>
</protein>
<comment type="catalytic activity">
    <reaction evidence="9">
        <text>GTP + H2O = GDP + phosphate + H(+)</text>
        <dbReference type="Rhea" id="RHEA:19669"/>
        <dbReference type="ChEBI" id="CHEBI:15377"/>
        <dbReference type="ChEBI" id="CHEBI:15378"/>
        <dbReference type="ChEBI" id="CHEBI:37565"/>
        <dbReference type="ChEBI" id="CHEBI:43474"/>
        <dbReference type="ChEBI" id="CHEBI:58189"/>
    </reaction>
</comment>
<dbReference type="InterPro" id="IPR006099">
    <property type="entry name" value="MeMalonylCoA_mutase_a/b_cat"/>
</dbReference>
<dbReference type="SUPFAM" id="SSF52540">
    <property type="entry name" value="P-loop containing nucleoside triphosphate hydrolases"/>
    <property type="match status" value="1"/>
</dbReference>
<evidence type="ECO:0000259" key="11">
    <source>
        <dbReference type="PROSITE" id="PS51332"/>
    </source>
</evidence>
<keyword evidence="13" id="KW-1185">Reference proteome</keyword>
<keyword evidence="9" id="KW-0479">Metal-binding</keyword>
<dbReference type="CDD" id="cd02071">
    <property type="entry name" value="MM_CoA_mut_B12_BD"/>
    <property type="match status" value="1"/>
</dbReference>
<keyword evidence="7 9" id="KW-0413">Isomerase</keyword>
<dbReference type="SUPFAM" id="SSF52242">
    <property type="entry name" value="Cobalamin (vitamin B12)-binding domain"/>
    <property type="match status" value="1"/>
</dbReference>
<keyword evidence="2 9" id="KW-0846">Cobalamin</keyword>
<feature type="binding site" evidence="9">
    <location>
        <position position="261"/>
    </location>
    <ligand>
        <name>GTP</name>
        <dbReference type="ChEBI" id="CHEBI:37565"/>
    </ligand>
</feature>
<dbReference type="InterPro" id="IPR016176">
    <property type="entry name" value="Cbl-dep_enz_cat"/>
</dbReference>
<accession>A0ABU7YW35</accession>
<evidence type="ECO:0000313" key="12">
    <source>
        <dbReference type="EMBL" id="MEG3183148.1"/>
    </source>
</evidence>
<evidence type="ECO:0000256" key="6">
    <source>
        <dbReference type="ARBA" id="ARBA00023186"/>
    </source>
</evidence>
<dbReference type="Gene3D" id="3.40.50.280">
    <property type="entry name" value="Cobalamin-binding domain"/>
    <property type="match status" value="1"/>
</dbReference>
<comment type="cofactor">
    <cofactor evidence="9">
        <name>Mg(2+)</name>
        <dbReference type="ChEBI" id="CHEBI:18420"/>
    </cofactor>
</comment>
<feature type="domain" description="B12-binding" evidence="11">
    <location>
        <begin position="22"/>
        <end position="153"/>
    </location>
</feature>
<feature type="binding site" evidence="9">
    <location>
        <position position="937"/>
    </location>
    <ligand>
        <name>substrate</name>
    </ligand>
</feature>